<comment type="caution">
    <text evidence="2">The sequence shown here is derived from an EMBL/GenBank/DDBJ whole genome shotgun (WGS) entry which is preliminary data.</text>
</comment>
<accession>A0ABR8GLH5</accession>
<organism evidence="2 3">
    <name type="scientific">Scytonema hofmannii FACHB-248</name>
    <dbReference type="NCBI Taxonomy" id="1842502"/>
    <lineage>
        <taxon>Bacteria</taxon>
        <taxon>Bacillati</taxon>
        <taxon>Cyanobacteriota</taxon>
        <taxon>Cyanophyceae</taxon>
        <taxon>Nostocales</taxon>
        <taxon>Scytonemataceae</taxon>
        <taxon>Scytonema</taxon>
    </lineage>
</organism>
<dbReference type="EMBL" id="JACJTA010000008">
    <property type="protein sequence ID" value="MBD2604051.1"/>
    <property type="molecule type" value="Genomic_DNA"/>
</dbReference>
<keyword evidence="1" id="KW-0175">Coiled coil</keyword>
<feature type="coiled-coil region" evidence="1">
    <location>
        <begin position="56"/>
        <end position="83"/>
    </location>
</feature>
<proteinExistence type="predicted"/>
<keyword evidence="3" id="KW-1185">Reference proteome</keyword>
<evidence type="ECO:0000256" key="1">
    <source>
        <dbReference type="SAM" id="Coils"/>
    </source>
</evidence>
<sequence length="185" mass="20947">MPDQKSPPSEMIRVPVPLIGVVRRLSKLHRQGHTIALLQALEELLGKFDSKNDIDITAGSKSIKQLEKKLDKLESHLADQSSSVETKLEGIAKKLDLIERAIASGRLSNSKGRRQTAYPYQQTQVELQPRTNESLAPRLGITPQSLIAEREKLSTKEFLSWSRNRDPMSTAWEWNALDELYHPLK</sequence>
<dbReference type="Proteomes" id="UP000660380">
    <property type="component" value="Unassembled WGS sequence"/>
</dbReference>
<gene>
    <name evidence="2" type="ORF">H6G81_05800</name>
</gene>
<protein>
    <submittedName>
        <fullName evidence="2">Uncharacterized protein</fullName>
    </submittedName>
</protein>
<dbReference type="RefSeq" id="WP_029631256.1">
    <property type="nucleotide sequence ID" value="NZ_JACJTA010000008.1"/>
</dbReference>
<evidence type="ECO:0000313" key="2">
    <source>
        <dbReference type="EMBL" id="MBD2604051.1"/>
    </source>
</evidence>
<evidence type="ECO:0000313" key="3">
    <source>
        <dbReference type="Proteomes" id="UP000660380"/>
    </source>
</evidence>
<name>A0ABR8GLH5_9CYAN</name>
<reference evidence="2 3" key="1">
    <citation type="journal article" date="2020" name="ISME J.">
        <title>Comparative genomics reveals insights into cyanobacterial evolution and habitat adaptation.</title>
        <authorList>
            <person name="Chen M.Y."/>
            <person name="Teng W.K."/>
            <person name="Zhao L."/>
            <person name="Hu C.X."/>
            <person name="Zhou Y.K."/>
            <person name="Han B.P."/>
            <person name="Song L.R."/>
            <person name="Shu W.S."/>
        </authorList>
    </citation>
    <scope>NUCLEOTIDE SEQUENCE [LARGE SCALE GENOMIC DNA]</scope>
    <source>
        <strain evidence="2 3">FACHB-248</strain>
    </source>
</reference>